<dbReference type="InterPro" id="IPR050777">
    <property type="entry name" value="SET2_Histone-Lys_MeTrsfase"/>
</dbReference>
<comment type="subcellular location">
    <subcellularLocation>
        <location evidence="2">Chromosome</location>
    </subcellularLocation>
    <subcellularLocation>
        <location evidence="1">Nucleus</location>
    </subcellularLocation>
</comment>
<evidence type="ECO:0000259" key="9">
    <source>
        <dbReference type="PROSITE" id="PS50868"/>
    </source>
</evidence>
<evidence type="ECO:0000256" key="5">
    <source>
        <dbReference type="ARBA" id="ARBA00022679"/>
    </source>
</evidence>
<dbReference type="PROSITE" id="PS50280">
    <property type="entry name" value="SET"/>
    <property type="match status" value="1"/>
</dbReference>
<gene>
    <name evidence="10" type="ORF">BJY01DRAFT_212771</name>
</gene>
<dbReference type="InterPro" id="IPR003616">
    <property type="entry name" value="Post-SET_dom"/>
</dbReference>
<evidence type="ECO:0000313" key="10">
    <source>
        <dbReference type="EMBL" id="KAL2847249.1"/>
    </source>
</evidence>
<evidence type="ECO:0000256" key="6">
    <source>
        <dbReference type="ARBA" id="ARBA00022691"/>
    </source>
</evidence>
<sequence>MDRGFGLRSKRLFKPDELILEYTGEIITKDECLARILTTYKSDKCSYLLSIDKSLFIDATRRGSLARFVNHSCEPNCRVEKWIVGGKPRMALFAGDRGIRVMEELTFNYRFESFSQSNAEECRCRSASCRGLLRRN</sequence>
<keyword evidence="11" id="KW-1185">Reference proteome</keyword>
<dbReference type="PANTHER" id="PTHR22884">
    <property type="entry name" value="SET DOMAIN PROTEINS"/>
    <property type="match status" value="1"/>
</dbReference>
<evidence type="ECO:0000256" key="2">
    <source>
        <dbReference type="ARBA" id="ARBA00004286"/>
    </source>
</evidence>
<evidence type="ECO:0000256" key="4">
    <source>
        <dbReference type="ARBA" id="ARBA00022603"/>
    </source>
</evidence>
<keyword evidence="3" id="KW-0158">Chromosome</keyword>
<dbReference type="Proteomes" id="UP001610446">
    <property type="component" value="Unassembled WGS sequence"/>
</dbReference>
<dbReference type="InterPro" id="IPR001214">
    <property type="entry name" value="SET_dom"/>
</dbReference>
<protein>
    <submittedName>
        <fullName evidence="10">Histone-lysine N-methyltransferase ash1</fullName>
    </submittedName>
</protein>
<dbReference type="PROSITE" id="PS50868">
    <property type="entry name" value="POST_SET"/>
    <property type="match status" value="1"/>
</dbReference>
<evidence type="ECO:0000313" key="11">
    <source>
        <dbReference type="Proteomes" id="UP001610446"/>
    </source>
</evidence>
<comment type="caution">
    <text evidence="10">The sequence shown here is derived from an EMBL/GenBank/DDBJ whole genome shotgun (WGS) entry which is preliminary data.</text>
</comment>
<dbReference type="SUPFAM" id="SSF82199">
    <property type="entry name" value="SET domain"/>
    <property type="match status" value="1"/>
</dbReference>
<organism evidence="10 11">
    <name type="scientific">Aspergillus pseudoustus</name>
    <dbReference type="NCBI Taxonomy" id="1810923"/>
    <lineage>
        <taxon>Eukaryota</taxon>
        <taxon>Fungi</taxon>
        <taxon>Dikarya</taxon>
        <taxon>Ascomycota</taxon>
        <taxon>Pezizomycotina</taxon>
        <taxon>Eurotiomycetes</taxon>
        <taxon>Eurotiomycetidae</taxon>
        <taxon>Eurotiales</taxon>
        <taxon>Aspergillaceae</taxon>
        <taxon>Aspergillus</taxon>
        <taxon>Aspergillus subgen. Nidulantes</taxon>
    </lineage>
</organism>
<feature type="domain" description="Post-SET" evidence="9">
    <location>
        <begin position="118"/>
        <end position="134"/>
    </location>
</feature>
<dbReference type="Pfam" id="PF00856">
    <property type="entry name" value="SET"/>
    <property type="match status" value="1"/>
</dbReference>
<accession>A0ABR4K4S9</accession>
<evidence type="ECO:0000256" key="3">
    <source>
        <dbReference type="ARBA" id="ARBA00022454"/>
    </source>
</evidence>
<dbReference type="InterPro" id="IPR046341">
    <property type="entry name" value="SET_dom_sf"/>
</dbReference>
<reference evidence="10 11" key="1">
    <citation type="submission" date="2024-07" db="EMBL/GenBank/DDBJ databases">
        <title>Section-level genome sequencing and comparative genomics of Aspergillus sections Usti and Cavernicolus.</title>
        <authorList>
            <consortium name="Lawrence Berkeley National Laboratory"/>
            <person name="Nybo J.L."/>
            <person name="Vesth T.C."/>
            <person name="Theobald S."/>
            <person name="Frisvad J.C."/>
            <person name="Larsen T.O."/>
            <person name="Kjaerboelling I."/>
            <person name="Rothschild-Mancinelli K."/>
            <person name="Lyhne E.K."/>
            <person name="Kogle M.E."/>
            <person name="Barry K."/>
            <person name="Clum A."/>
            <person name="Na H."/>
            <person name="Ledsgaard L."/>
            <person name="Lin J."/>
            <person name="Lipzen A."/>
            <person name="Kuo A."/>
            <person name="Riley R."/>
            <person name="Mondo S."/>
            <person name="Labutti K."/>
            <person name="Haridas S."/>
            <person name="Pangalinan J."/>
            <person name="Salamov A.A."/>
            <person name="Simmons B.A."/>
            <person name="Magnuson J.K."/>
            <person name="Chen J."/>
            <person name="Drula E."/>
            <person name="Henrissat B."/>
            <person name="Wiebenga A."/>
            <person name="Lubbers R.J."/>
            <person name="Gomes A.C."/>
            <person name="Makela M.R."/>
            <person name="Stajich J."/>
            <person name="Grigoriev I.V."/>
            <person name="Mortensen U.H."/>
            <person name="De Vries R.P."/>
            <person name="Baker S.E."/>
            <person name="Andersen M.R."/>
        </authorList>
    </citation>
    <scope>NUCLEOTIDE SEQUENCE [LARGE SCALE GENOMIC DNA]</scope>
    <source>
        <strain evidence="10 11">CBS 123904</strain>
    </source>
</reference>
<dbReference type="Gene3D" id="2.170.270.10">
    <property type="entry name" value="SET domain"/>
    <property type="match status" value="1"/>
</dbReference>
<keyword evidence="6" id="KW-0949">S-adenosyl-L-methionine</keyword>
<dbReference type="SMART" id="SM00317">
    <property type="entry name" value="SET"/>
    <property type="match status" value="1"/>
</dbReference>
<feature type="domain" description="SET" evidence="8">
    <location>
        <begin position="1"/>
        <end position="110"/>
    </location>
</feature>
<keyword evidence="7" id="KW-0539">Nucleus</keyword>
<keyword evidence="4" id="KW-0489">Methyltransferase</keyword>
<name>A0ABR4K4S9_9EURO</name>
<evidence type="ECO:0000256" key="1">
    <source>
        <dbReference type="ARBA" id="ARBA00004123"/>
    </source>
</evidence>
<evidence type="ECO:0000256" key="7">
    <source>
        <dbReference type="ARBA" id="ARBA00023242"/>
    </source>
</evidence>
<dbReference type="EMBL" id="JBFXLU010000057">
    <property type="protein sequence ID" value="KAL2847249.1"/>
    <property type="molecule type" value="Genomic_DNA"/>
</dbReference>
<proteinExistence type="predicted"/>
<keyword evidence="5" id="KW-0808">Transferase</keyword>
<evidence type="ECO:0000259" key="8">
    <source>
        <dbReference type="PROSITE" id="PS50280"/>
    </source>
</evidence>